<keyword evidence="4" id="KW-0067">ATP-binding</keyword>
<dbReference type="PROSITE" id="PS00455">
    <property type="entry name" value="AMP_BINDING"/>
    <property type="match status" value="1"/>
</dbReference>
<keyword evidence="2 6" id="KW-0436">Ligase</keyword>
<dbReference type="InterPro" id="IPR005914">
    <property type="entry name" value="Acac_CoA_synth"/>
</dbReference>
<feature type="domain" description="AMP-dependent synthetase/ligase" evidence="5">
    <location>
        <begin position="92"/>
        <end position="472"/>
    </location>
</feature>
<dbReference type="GO" id="GO:0006629">
    <property type="term" value="P:lipid metabolic process"/>
    <property type="evidence" value="ECO:0007669"/>
    <property type="project" value="InterPro"/>
</dbReference>
<dbReference type="InterPro" id="IPR000873">
    <property type="entry name" value="AMP-dep_synth/lig_dom"/>
</dbReference>
<comment type="caution">
    <text evidence="6">The sequence shown here is derived from an EMBL/GenBank/DDBJ whole genome shotgun (WGS) entry which is preliminary data.</text>
</comment>
<accession>A0A2H5Y632</accession>
<dbReference type="Pfam" id="PF00501">
    <property type="entry name" value="AMP-binding"/>
    <property type="match status" value="1"/>
</dbReference>
<dbReference type="Gene3D" id="3.40.50.12780">
    <property type="entry name" value="N-terminal domain of ligase-like"/>
    <property type="match status" value="1"/>
</dbReference>
<dbReference type="GO" id="GO:0003987">
    <property type="term" value="F:acetate-CoA ligase activity"/>
    <property type="evidence" value="ECO:0007669"/>
    <property type="project" value="UniProtKB-EC"/>
</dbReference>
<evidence type="ECO:0000256" key="4">
    <source>
        <dbReference type="ARBA" id="ARBA00022840"/>
    </source>
</evidence>
<keyword evidence="3" id="KW-0547">Nucleotide-binding</keyword>
<dbReference type="GO" id="GO:0030729">
    <property type="term" value="F:acetoacetate-CoA ligase activity"/>
    <property type="evidence" value="ECO:0007669"/>
    <property type="project" value="InterPro"/>
</dbReference>
<evidence type="ECO:0000259" key="5">
    <source>
        <dbReference type="Pfam" id="PF00501"/>
    </source>
</evidence>
<dbReference type="NCBIfam" id="NF002937">
    <property type="entry name" value="PRK03584.1"/>
    <property type="match status" value="1"/>
</dbReference>
<dbReference type="GO" id="GO:0005524">
    <property type="term" value="F:ATP binding"/>
    <property type="evidence" value="ECO:0007669"/>
    <property type="project" value="UniProtKB-KW"/>
</dbReference>
<name>A0A2H5Y632_9CHLR</name>
<evidence type="ECO:0000256" key="1">
    <source>
        <dbReference type="ARBA" id="ARBA00006432"/>
    </source>
</evidence>
<dbReference type="InterPro" id="IPR045851">
    <property type="entry name" value="AMP-bd_C_sf"/>
</dbReference>
<dbReference type="PANTHER" id="PTHR42921:SF1">
    <property type="entry name" value="ACETOACETYL-COA SYNTHETASE"/>
    <property type="match status" value="1"/>
</dbReference>
<dbReference type="InterPro" id="IPR042099">
    <property type="entry name" value="ANL_N_sf"/>
</dbReference>
<dbReference type="Proteomes" id="UP000236642">
    <property type="component" value="Unassembled WGS sequence"/>
</dbReference>
<comment type="similarity">
    <text evidence="1">Belongs to the ATP-dependent AMP-binding enzyme family.</text>
</comment>
<evidence type="ECO:0000313" key="7">
    <source>
        <dbReference type="Proteomes" id="UP000236642"/>
    </source>
</evidence>
<gene>
    <name evidence="6" type="primary">acsA_1</name>
    <name evidence="6" type="ORF">HRbin22_01151</name>
</gene>
<dbReference type="InterPro" id="IPR020845">
    <property type="entry name" value="AMP-binding_CS"/>
</dbReference>
<proteinExistence type="inferred from homology"/>
<evidence type="ECO:0000256" key="3">
    <source>
        <dbReference type="ARBA" id="ARBA00022741"/>
    </source>
</evidence>
<dbReference type="SUPFAM" id="SSF56801">
    <property type="entry name" value="Acetyl-CoA synthetase-like"/>
    <property type="match status" value="1"/>
</dbReference>
<sequence>MKKPLWVPSEERKRQANMTRFIEYVNARHNRNFQTYWDLYQWSVEDIPAFWATVWDFVGIRASRSYTQVVDDLTRFPGARWFIGAELNFAENLLRYRDDRLAFVFRNEQGQRRTMTYAELHDMVARLAASLRRIGVQPGDRVVAYMPNLIETAIAMLAATSVGAVWASVGLDLSAPAALDRLGQLEPKVLFTADGYFYKGRRFLTLENAAEVARNIPSLEKVVVVPYVDEAPDIAAIPHAVRWEEFLTPEGGLSLSFEQLPFEHPVYIMFSSGTTGKPKCMVQSAGGVLISHLRELILHTDLRRDDVITYITSPSWMMWNWLLSSLAVGATIVLYDGNPNHPDPYQMWRIVEEERITIFGCSATYINTLRNQGVSPGKVCDLSSLREISQTGSPLSAEGFEYVYREIKSDLHFNSISGGTDINGCFAAGSPTLPVYAGEVQAPALGMKIKAYDEKGDPVYDQPGELVCEAPSPSMPLYFWNDPDGRKYREAYFEFYPNRNVWRHGDYIIMHRDTGGITFLGRSDAVLKPSGVRIGTAEIYRPLESLPEIADALAVGQNWKGDQRIILFVKLAPGYALTEELKEKIRRTLREKASPRHVPAIILEAPDIPYTLNMKKVETAVANIINGRPVANRDVLMNPESLDFYQRIAPLLQQMEG</sequence>
<dbReference type="PANTHER" id="PTHR42921">
    <property type="entry name" value="ACETOACETYL-COA SYNTHETASE"/>
    <property type="match status" value="1"/>
</dbReference>
<organism evidence="6 7">
    <name type="scientific">Candidatus Thermoflexus japonica</name>
    <dbReference type="NCBI Taxonomy" id="2035417"/>
    <lineage>
        <taxon>Bacteria</taxon>
        <taxon>Bacillati</taxon>
        <taxon>Chloroflexota</taxon>
        <taxon>Thermoflexia</taxon>
        <taxon>Thermoflexales</taxon>
        <taxon>Thermoflexaceae</taxon>
        <taxon>Thermoflexus</taxon>
    </lineage>
</organism>
<dbReference type="EMBL" id="BEHY01000021">
    <property type="protein sequence ID" value="GBD08905.1"/>
    <property type="molecule type" value="Genomic_DNA"/>
</dbReference>
<evidence type="ECO:0000313" key="6">
    <source>
        <dbReference type="EMBL" id="GBD08905.1"/>
    </source>
</evidence>
<evidence type="ECO:0000256" key="2">
    <source>
        <dbReference type="ARBA" id="ARBA00022598"/>
    </source>
</evidence>
<dbReference type="AlphaFoldDB" id="A0A2H5Y632"/>
<reference evidence="7" key="1">
    <citation type="submission" date="2017-09" db="EMBL/GenBank/DDBJ databases">
        <title>Metaegenomics of thermophilic ammonia-oxidizing enrichment culture.</title>
        <authorList>
            <person name="Kato S."/>
            <person name="Suzuki K."/>
        </authorList>
    </citation>
    <scope>NUCLEOTIDE SEQUENCE [LARGE SCALE GENOMIC DNA]</scope>
</reference>
<dbReference type="Gene3D" id="3.30.300.30">
    <property type="match status" value="1"/>
</dbReference>
<dbReference type="NCBIfam" id="TIGR01217">
    <property type="entry name" value="ac_ac_CoA_syn"/>
    <property type="match status" value="1"/>
</dbReference>
<dbReference type="CDD" id="cd05943">
    <property type="entry name" value="AACS"/>
    <property type="match status" value="1"/>
</dbReference>
<protein>
    <submittedName>
        <fullName evidence="6">Acetyl-coenzyme A synthetase</fullName>
        <ecNumber evidence="6">6.2.1.1</ecNumber>
    </submittedName>
</protein>
<dbReference type="EC" id="6.2.1.1" evidence="6"/>